<feature type="transmembrane region" description="Helical" evidence="1">
    <location>
        <begin position="53"/>
        <end position="70"/>
    </location>
</feature>
<organism evidence="2 3">
    <name type="scientific">Coniochaeta ligniaria NRRL 30616</name>
    <dbReference type="NCBI Taxonomy" id="1408157"/>
    <lineage>
        <taxon>Eukaryota</taxon>
        <taxon>Fungi</taxon>
        <taxon>Dikarya</taxon>
        <taxon>Ascomycota</taxon>
        <taxon>Pezizomycotina</taxon>
        <taxon>Sordariomycetes</taxon>
        <taxon>Sordariomycetidae</taxon>
        <taxon>Coniochaetales</taxon>
        <taxon>Coniochaetaceae</taxon>
        <taxon>Coniochaeta</taxon>
    </lineage>
</organism>
<name>A0A1J7JFK0_9PEZI</name>
<keyword evidence="1" id="KW-0812">Transmembrane</keyword>
<protein>
    <submittedName>
        <fullName evidence="2">Uncharacterized protein</fullName>
    </submittedName>
</protein>
<proteinExistence type="predicted"/>
<keyword evidence="3" id="KW-1185">Reference proteome</keyword>
<dbReference type="EMBL" id="KV875099">
    <property type="protein sequence ID" value="OIW28028.1"/>
    <property type="molecule type" value="Genomic_DNA"/>
</dbReference>
<keyword evidence="1" id="KW-1133">Transmembrane helix</keyword>
<evidence type="ECO:0000313" key="2">
    <source>
        <dbReference type="EMBL" id="OIW28028.1"/>
    </source>
</evidence>
<keyword evidence="1" id="KW-0472">Membrane</keyword>
<gene>
    <name evidence="2" type="ORF">CONLIGDRAFT_459556</name>
</gene>
<sequence>MGKEMTLGTAYRLVLHFLFWVIFPFFLCVSYVASTTFPHGRQQIGDLRQFCPPGTTSLALFLFVSCFNIVHHQHSARRVRGVAGALISRGAGLDPG</sequence>
<feature type="transmembrane region" description="Helical" evidence="1">
    <location>
        <begin position="12"/>
        <end position="33"/>
    </location>
</feature>
<reference evidence="2 3" key="1">
    <citation type="submission" date="2016-10" db="EMBL/GenBank/DDBJ databases">
        <title>Draft genome sequence of Coniochaeta ligniaria NRRL30616, a lignocellulolytic fungus for bioabatement of inhibitors in plant biomass hydrolysates.</title>
        <authorList>
            <consortium name="DOE Joint Genome Institute"/>
            <person name="Jimenez D.J."/>
            <person name="Hector R.E."/>
            <person name="Riley R."/>
            <person name="Sun H."/>
            <person name="Grigoriev I.V."/>
            <person name="Van Elsas J.D."/>
            <person name="Nichols N.N."/>
        </authorList>
    </citation>
    <scope>NUCLEOTIDE SEQUENCE [LARGE SCALE GENOMIC DNA]</scope>
    <source>
        <strain evidence="2 3">NRRL 30616</strain>
    </source>
</reference>
<dbReference type="InParanoid" id="A0A1J7JFK0"/>
<dbReference type="AlphaFoldDB" id="A0A1J7JFK0"/>
<evidence type="ECO:0000256" key="1">
    <source>
        <dbReference type="SAM" id="Phobius"/>
    </source>
</evidence>
<dbReference type="Proteomes" id="UP000182658">
    <property type="component" value="Unassembled WGS sequence"/>
</dbReference>
<accession>A0A1J7JFK0</accession>
<evidence type="ECO:0000313" key="3">
    <source>
        <dbReference type="Proteomes" id="UP000182658"/>
    </source>
</evidence>